<evidence type="ECO:0000256" key="2">
    <source>
        <dbReference type="SAM" id="MobiDB-lite"/>
    </source>
</evidence>
<dbReference type="WBParaSite" id="ACRNAN_scaffold2828.g28530.t1">
    <property type="protein sequence ID" value="ACRNAN_scaffold2828.g28530.t1"/>
    <property type="gene ID" value="ACRNAN_scaffold2828.g28530"/>
</dbReference>
<feature type="coiled-coil region" evidence="1">
    <location>
        <begin position="10"/>
        <end position="37"/>
    </location>
</feature>
<dbReference type="AlphaFoldDB" id="A0A914DLH0"/>
<sequence>MAEFKFTSIRDRLKAKASEKNRNNRNLQNEHTEGNEELARIPMETIHSQKIVSRKEKHHAFTRHPENQQLAYKWQSIAYRPIDIKEIVSIEARRSVEADLQTGSRETALGAANRLLTNIQEKFGRELEEGILMGYGKAPNKKRVKDLMEEATARENRTPRVCVVRNDPRQESTRQEFNDSDLISYISEQSHDLINATPPIEDSIDEFLQEMLNESNFASQQENLDDSSEMQVNNLFTSNELPHQDIFSRHRLVFPEPDDDSSINNSFKSTLSQQLIQDNNDEPMDIEEDSYFIQVRSSTPIYNYDPAPLNFSIDNISDFPRGGNMNNLNYSNRHTHSNFSHVSGLSTITNSTENDPTPSLQIRTNHESPDSINPADLAQSSETSNFIRRSTRVRKYKKYFEYS</sequence>
<feature type="region of interest" description="Disordered" evidence="2">
    <location>
        <begin position="343"/>
        <end position="384"/>
    </location>
</feature>
<name>A0A914DLH0_9BILA</name>
<keyword evidence="3" id="KW-1185">Reference proteome</keyword>
<evidence type="ECO:0000313" key="4">
    <source>
        <dbReference type="WBParaSite" id="ACRNAN_scaffold2828.g28530.t1"/>
    </source>
</evidence>
<feature type="compositionally biased region" description="Polar residues" evidence="2">
    <location>
        <begin position="343"/>
        <end position="363"/>
    </location>
</feature>
<protein>
    <submittedName>
        <fullName evidence="4">Uncharacterized protein</fullName>
    </submittedName>
</protein>
<proteinExistence type="predicted"/>
<dbReference type="Proteomes" id="UP000887540">
    <property type="component" value="Unplaced"/>
</dbReference>
<evidence type="ECO:0000256" key="1">
    <source>
        <dbReference type="SAM" id="Coils"/>
    </source>
</evidence>
<evidence type="ECO:0000313" key="3">
    <source>
        <dbReference type="Proteomes" id="UP000887540"/>
    </source>
</evidence>
<accession>A0A914DLH0</accession>
<reference evidence="4" key="1">
    <citation type="submission" date="2022-11" db="UniProtKB">
        <authorList>
            <consortium name="WormBaseParasite"/>
        </authorList>
    </citation>
    <scope>IDENTIFICATION</scope>
</reference>
<keyword evidence="1" id="KW-0175">Coiled coil</keyword>
<organism evidence="3 4">
    <name type="scientific">Acrobeloides nanus</name>
    <dbReference type="NCBI Taxonomy" id="290746"/>
    <lineage>
        <taxon>Eukaryota</taxon>
        <taxon>Metazoa</taxon>
        <taxon>Ecdysozoa</taxon>
        <taxon>Nematoda</taxon>
        <taxon>Chromadorea</taxon>
        <taxon>Rhabditida</taxon>
        <taxon>Tylenchina</taxon>
        <taxon>Cephalobomorpha</taxon>
        <taxon>Cephaloboidea</taxon>
        <taxon>Cephalobidae</taxon>
        <taxon>Acrobeloides</taxon>
    </lineage>
</organism>